<dbReference type="AlphaFoldDB" id="A0A402BDX8"/>
<evidence type="ECO:0000313" key="2">
    <source>
        <dbReference type="EMBL" id="GCE29641.1"/>
    </source>
</evidence>
<name>A0A402BDX8_9CHLR</name>
<dbReference type="RefSeq" id="WP_126629868.1">
    <property type="nucleotide sequence ID" value="NZ_BIFT01000002.1"/>
</dbReference>
<keyword evidence="1" id="KW-0472">Membrane</keyword>
<evidence type="ECO:0008006" key="4">
    <source>
        <dbReference type="Google" id="ProtNLM"/>
    </source>
</evidence>
<dbReference type="EMBL" id="BIFT01000002">
    <property type="protein sequence ID" value="GCE29641.1"/>
    <property type="molecule type" value="Genomic_DNA"/>
</dbReference>
<evidence type="ECO:0000313" key="3">
    <source>
        <dbReference type="Proteomes" id="UP000287171"/>
    </source>
</evidence>
<sequence>MHTSEIPQSPSAEKKRWLWLGATLIVLSTLLWVCLFALPFLPVNAGAKVGIGVGLAVIAEITFWIGGALVGTRVIARYRRFLNPRRWLKERGGQIQLHEQKNMANKKM</sequence>
<feature type="transmembrane region" description="Helical" evidence="1">
    <location>
        <begin position="17"/>
        <end position="41"/>
    </location>
</feature>
<keyword evidence="1" id="KW-1133">Transmembrane helix</keyword>
<reference evidence="3" key="1">
    <citation type="submission" date="2018-12" db="EMBL/GenBank/DDBJ databases">
        <title>Tengunoibacter tsumagoiensis gen. nov., sp. nov., Dictyobacter kobayashii sp. nov., D. alpinus sp. nov., and D. joshuensis sp. nov. and description of Dictyobacteraceae fam. nov. within the order Ktedonobacterales isolated from Tengu-no-mugimeshi.</title>
        <authorList>
            <person name="Wang C.M."/>
            <person name="Zheng Y."/>
            <person name="Sakai Y."/>
            <person name="Toyoda A."/>
            <person name="Minakuchi Y."/>
            <person name="Abe K."/>
            <person name="Yokota A."/>
            <person name="Yabe S."/>
        </authorList>
    </citation>
    <scope>NUCLEOTIDE SEQUENCE [LARGE SCALE GENOMIC DNA]</scope>
    <source>
        <strain evidence="3">Uno16</strain>
    </source>
</reference>
<dbReference type="Proteomes" id="UP000287171">
    <property type="component" value="Unassembled WGS sequence"/>
</dbReference>
<protein>
    <recommendedName>
        <fullName evidence="4">Transporter suffix domain-containing protein</fullName>
    </recommendedName>
</protein>
<gene>
    <name evidence="2" type="ORF">KDA_51250</name>
</gene>
<keyword evidence="3" id="KW-1185">Reference proteome</keyword>
<dbReference type="NCBIfam" id="NF033684">
    <property type="entry name" value="suffix_2_RND"/>
    <property type="match status" value="1"/>
</dbReference>
<organism evidence="2 3">
    <name type="scientific">Dictyobacter alpinus</name>
    <dbReference type="NCBI Taxonomy" id="2014873"/>
    <lineage>
        <taxon>Bacteria</taxon>
        <taxon>Bacillati</taxon>
        <taxon>Chloroflexota</taxon>
        <taxon>Ktedonobacteria</taxon>
        <taxon>Ktedonobacterales</taxon>
        <taxon>Dictyobacteraceae</taxon>
        <taxon>Dictyobacter</taxon>
    </lineage>
</organism>
<feature type="transmembrane region" description="Helical" evidence="1">
    <location>
        <begin position="53"/>
        <end position="76"/>
    </location>
</feature>
<keyword evidence="1" id="KW-0812">Transmembrane</keyword>
<evidence type="ECO:0000256" key="1">
    <source>
        <dbReference type="SAM" id="Phobius"/>
    </source>
</evidence>
<comment type="caution">
    <text evidence="2">The sequence shown here is derived from an EMBL/GenBank/DDBJ whole genome shotgun (WGS) entry which is preliminary data.</text>
</comment>
<dbReference type="InterPro" id="IPR047961">
    <property type="entry name" value="Transp_suffix-like"/>
</dbReference>
<dbReference type="OrthoDB" id="1122717at2"/>
<accession>A0A402BDX8</accession>
<proteinExistence type="predicted"/>